<reference evidence="2 3" key="1">
    <citation type="submission" date="2019-05" db="EMBL/GenBank/DDBJ databases">
        <title>Draft genome sequence of Nonomuraea turkmeniaca DSM 43926.</title>
        <authorList>
            <person name="Saricaoglu S."/>
            <person name="Isik K."/>
        </authorList>
    </citation>
    <scope>NUCLEOTIDE SEQUENCE [LARGE SCALE GENOMIC DNA]</scope>
    <source>
        <strain evidence="2 3">DSM 43926</strain>
    </source>
</reference>
<organism evidence="2 3">
    <name type="scientific">Nonomuraea turkmeniaca</name>
    <dbReference type="NCBI Taxonomy" id="103838"/>
    <lineage>
        <taxon>Bacteria</taxon>
        <taxon>Bacillati</taxon>
        <taxon>Actinomycetota</taxon>
        <taxon>Actinomycetes</taxon>
        <taxon>Streptosporangiales</taxon>
        <taxon>Streptosporangiaceae</taxon>
        <taxon>Nonomuraea</taxon>
    </lineage>
</organism>
<dbReference type="EMBL" id="VCKY01000005">
    <property type="protein sequence ID" value="TMR24977.1"/>
    <property type="molecule type" value="Genomic_DNA"/>
</dbReference>
<evidence type="ECO:0000313" key="3">
    <source>
        <dbReference type="Proteomes" id="UP000309128"/>
    </source>
</evidence>
<dbReference type="RefSeq" id="WP_138664402.1">
    <property type="nucleotide sequence ID" value="NZ_VCKY01000005.1"/>
</dbReference>
<evidence type="ECO:0000256" key="1">
    <source>
        <dbReference type="SAM" id="MobiDB-lite"/>
    </source>
</evidence>
<proteinExistence type="predicted"/>
<feature type="region of interest" description="Disordered" evidence="1">
    <location>
        <begin position="215"/>
        <end position="249"/>
    </location>
</feature>
<feature type="compositionally biased region" description="Basic and acidic residues" evidence="1">
    <location>
        <begin position="217"/>
        <end position="234"/>
    </location>
</feature>
<accession>A0A5S4FVZ0</accession>
<keyword evidence="3" id="KW-1185">Reference proteome</keyword>
<dbReference type="OrthoDB" id="3538879at2"/>
<evidence type="ECO:0000313" key="2">
    <source>
        <dbReference type="EMBL" id="TMR24977.1"/>
    </source>
</evidence>
<gene>
    <name evidence="2" type="ORF">ETD86_02345</name>
</gene>
<protein>
    <submittedName>
        <fullName evidence="2">Uncharacterized protein</fullName>
    </submittedName>
</protein>
<sequence>MTKLDTLLAGLARERSTGALRVGRSGTIFLSEGRVTYMECAQTPSVERLLTARGRMTETALRALRADGGCARLLQEGSITPGELQYAVLGAVLDAAFFLLPMSGTRPKFRPGEEHWLGGQWFFDVAGLVRECARRRAQLAEIWPSAEVDSLPVRPVERLPGHAVTLNRVQWEVLVRADHQATPLEVAKRIGRSGYSVLLAVRRLAAAGLLAPPMPELPKRVRGERARPPHDREAAPLPLGPPTTGDRTDLALLTRLKKALEELS</sequence>
<name>A0A5S4FVZ0_9ACTN</name>
<dbReference type="AlphaFoldDB" id="A0A5S4FVZ0"/>
<comment type="caution">
    <text evidence="2">The sequence shown here is derived from an EMBL/GenBank/DDBJ whole genome shotgun (WGS) entry which is preliminary data.</text>
</comment>
<dbReference type="Proteomes" id="UP000309128">
    <property type="component" value="Unassembled WGS sequence"/>
</dbReference>